<comment type="similarity">
    <text evidence="1 5">Belongs to the FliD family.</text>
</comment>
<reference evidence="8 9" key="1">
    <citation type="submission" date="2019-08" db="EMBL/GenBank/DDBJ databases">
        <title>Marinobacter ZYF650 sp. nov., a marine bacterium isolated from seawater of the Mariana trench.</title>
        <authorList>
            <person name="Ahmad W."/>
        </authorList>
    </citation>
    <scope>NUCLEOTIDE SEQUENCE [LARGE SCALE GENOMIC DNA]</scope>
    <source>
        <strain evidence="8 9">ZYF650</strain>
    </source>
</reference>
<evidence type="ECO:0000256" key="3">
    <source>
        <dbReference type="ARBA" id="ARBA00023054"/>
    </source>
</evidence>
<protein>
    <recommendedName>
        <fullName evidence="5">Flagellar hook-associated protein 2</fullName>
        <shortName evidence="5">HAP2</shortName>
    </recommendedName>
    <alternativeName>
        <fullName evidence="5">Flagellar cap protein</fullName>
    </alternativeName>
</protein>
<dbReference type="PANTHER" id="PTHR30288:SF0">
    <property type="entry name" value="FLAGELLAR HOOK-ASSOCIATED PROTEIN 2"/>
    <property type="match status" value="1"/>
</dbReference>
<dbReference type="PANTHER" id="PTHR30288">
    <property type="entry name" value="FLAGELLAR CAP/ASSEMBLY PROTEIN FLID"/>
    <property type="match status" value="1"/>
</dbReference>
<evidence type="ECO:0000313" key="9">
    <source>
        <dbReference type="Proteomes" id="UP000323161"/>
    </source>
</evidence>
<keyword evidence="8" id="KW-0966">Cell projection</keyword>
<name>A0A5B0VKK3_9GAMM</name>
<comment type="subunit">
    <text evidence="2 5">Homopentamer.</text>
</comment>
<proteinExistence type="inferred from homology"/>
<dbReference type="Pfam" id="PF07195">
    <property type="entry name" value="FliD_C"/>
    <property type="match status" value="1"/>
</dbReference>
<dbReference type="Proteomes" id="UP000323161">
    <property type="component" value="Unassembled WGS sequence"/>
</dbReference>
<dbReference type="AlphaFoldDB" id="A0A5B0VKK3"/>
<evidence type="ECO:0000256" key="4">
    <source>
        <dbReference type="ARBA" id="ARBA00023143"/>
    </source>
</evidence>
<keyword evidence="3" id="KW-0175">Coiled coil</keyword>
<evidence type="ECO:0000313" key="8">
    <source>
        <dbReference type="EMBL" id="KAA1175192.1"/>
    </source>
</evidence>
<keyword evidence="9" id="KW-1185">Reference proteome</keyword>
<evidence type="ECO:0000256" key="5">
    <source>
        <dbReference type="RuleBase" id="RU362066"/>
    </source>
</evidence>
<gene>
    <name evidence="8" type="primary">fliD</name>
    <name evidence="8" type="ORF">FWJ25_04895</name>
</gene>
<dbReference type="InterPro" id="IPR003481">
    <property type="entry name" value="FliD_N"/>
</dbReference>
<sequence length="467" mass="48277">MASISSLGAGSGLFTNDLVNQLVSAERAPAELRLNQRQAEAEAEISAYGKISSALEALKEPLDALSDIDSMRAFVGSSSNESVATASVDVSSASRGSYSLDVQQLAQAQSLASASFADRDTTAVGTGTLSLNVGGTVTDITVDGSNNTLDGLAAAINDSNAGVSASVIDTGSGFKLVLSADESGTANAVQVSVTDSDGDNTNASGLSQFAFDGVTSNMQETVVAKDAIFNINGIEVTQPGNTIEGVIDGVTFNLLSVGTSVVKVDQDPDAVTERVQAFIDKFNELQDVVSSVAGFDSGSGVGGVLSGDSAVRSIQNTLRGMLTSIPAGLENSPIRTLGDIGITTDPSTGKLEFDESLFKDQLQGYPDSLTTLFAETDSGDGIAAKMAVSLDGFLKSDGLLDNRTDGLNKTLENISDQRIRLDDRIASYEERLIRQFSAADSLIAQIQSTGNYVSQQLAAIAPQSSSE</sequence>
<keyword evidence="8" id="KW-0282">Flagellum</keyword>
<keyword evidence="5" id="KW-0964">Secreted</keyword>
<comment type="subcellular location">
    <subcellularLocation>
        <location evidence="5">Secreted</location>
    </subcellularLocation>
    <subcellularLocation>
        <location evidence="5">Bacterial flagellum</location>
    </subcellularLocation>
</comment>
<feature type="domain" description="Flagellar hook-associated protein 2 N-terminal" evidence="6">
    <location>
        <begin position="11"/>
        <end position="109"/>
    </location>
</feature>
<dbReference type="GO" id="GO:0009424">
    <property type="term" value="C:bacterial-type flagellum hook"/>
    <property type="evidence" value="ECO:0007669"/>
    <property type="project" value="UniProtKB-UniRule"/>
</dbReference>
<organism evidence="8 9">
    <name type="scientific">Marinobacter salinexigens</name>
    <dbReference type="NCBI Taxonomy" id="2919747"/>
    <lineage>
        <taxon>Bacteria</taxon>
        <taxon>Pseudomonadati</taxon>
        <taxon>Pseudomonadota</taxon>
        <taxon>Gammaproteobacteria</taxon>
        <taxon>Pseudomonadales</taxon>
        <taxon>Marinobacteraceae</taxon>
        <taxon>Marinobacter</taxon>
    </lineage>
</organism>
<dbReference type="GO" id="GO:0005576">
    <property type="term" value="C:extracellular region"/>
    <property type="evidence" value="ECO:0007669"/>
    <property type="project" value="UniProtKB-SubCell"/>
</dbReference>
<evidence type="ECO:0000256" key="1">
    <source>
        <dbReference type="ARBA" id="ARBA00009764"/>
    </source>
</evidence>
<evidence type="ECO:0000259" key="6">
    <source>
        <dbReference type="Pfam" id="PF02465"/>
    </source>
</evidence>
<dbReference type="GO" id="GO:0071973">
    <property type="term" value="P:bacterial-type flagellum-dependent cell motility"/>
    <property type="evidence" value="ECO:0007669"/>
    <property type="project" value="TreeGrafter"/>
</dbReference>
<comment type="function">
    <text evidence="5">Required for morphogenesis and for the elongation of the flagellar filament by facilitating polymerization of the flagellin monomers at the tip of growing filament. Forms a capping structure, which prevents flagellin subunits (transported through the central channel of the flagellum) from leaking out without polymerization at the distal end.</text>
</comment>
<accession>A0A5B0VKK3</accession>
<dbReference type="Pfam" id="PF02465">
    <property type="entry name" value="FliD_N"/>
    <property type="match status" value="1"/>
</dbReference>
<dbReference type="InterPro" id="IPR040026">
    <property type="entry name" value="FliD"/>
</dbReference>
<feature type="domain" description="Flagellar hook-associated protein 2 C-terminal" evidence="7">
    <location>
        <begin position="224"/>
        <end position="447"/>
    </location>
</feature>
<dbReference type="GO" id="GO:0009421">
    <property type="term" value="C:bacterial-type flagellum filament cap"/>
    <property type="evidence" value="ECO:0007669"/>
    <property type="project" value="InterPro"/>
</dbReference>
<dbReference type="EMBL" id="VTUU01000002">
    <property type="protein sequence ID" value="KAA1175192.1"/>
    <property type="molecule type" value="Genomic_DNA"/>
</dbReference>
<evidence type="ECO:0000259" key="7">
    <source>
        <dbReference type="Pfam" id="PF07195"/>
    </source>
</evidence>
<keyword evidence="8" id="KW-0969">Cilium</keyword>
<comment type="caution">
    <text evidence="8">The sequence shown here is derived from an EMBL/GenBank/DDBJ whole genome shotgun (WGS) entry which is preliminary data.</text>
</comment>
<dbReference type="GO" id="GO:0007155">
    <property type="term" value="P:cell adhesion"/>
    <property type="evidence" value="ECO:0007669"/>
    <property type="project" value="InterPro"/>
</dbReference>
<keyword evidence="4 5" id="KW-0975">Bacterial flagellum</keyword>
<evidence type="ECO:0000256" key="2">
    <source>
        <dbReference type="ARBA" id="ARBA00011255"/>
    </source>
</evidence>
<dbReference type="InterPro" id="IPR010809">
    <property type="entry name" value="FliD_C"/>
</dbReference>